<evidence type="ECO:0000259" key="1">
    <source>
        <dbReference type="Pfam" id="PF12867"/>
    </source>
</evidence>
<name>A1ZL56_MICM2</name>
<protein>
    <recommendedName>
        <fullName evidence="1">DinB-like domain-containing protein</fullName>
    </recommendedName>
</protein>
<feature type="domain" description="DinB-like" evidence="1">
    <location>
        <begin position="30"/>
        <end position="165"/>
    </location>
</feature>
<dbReference type="eggNOG" id="COG2318">
    <property type="taxonomic scope" value="Bacteria"/>
</dbReference>
<dbReference type="InterPro" id="IPR034660">
    <property type="entry name" value="DinB/YfiT-like"/>
</dbReference>
<dbReference type="Pfam" id="PF12867">
    <property type="entry name" value="DinB_2"/>
    <property type="match status" value="1"/>
</dbReference>
<keyword evidence="3" id="KW-1185">Reference proteome</keyword>
<dbReference type="RefSeq" id="WP_002697246.1">
    <property type="nucleotide sequence ID" value="NZ_AAWS01000013.1"/>
</dbReference>
<dbReference type="InterPro" id="IPR024775">
    <property type="entry name" value="DinB-like"/>
</dbReference>
<evidence type="ECO:0000313" key="3">
    <source>
        <dbReference type="Proteomes" id="UP000004095"/>
    </source>
</evidence>
<reference evidence="2 3" key="1">
    <citation type="submission" date="2007-01" db="EMBL/GenBank/DDBJ databases">
        <authorList>
            <person name="Haygood M."/>
            <person name="Podell S."/>
            <person name="Anderson C."/>
            <person name="Hopkinson B."/>
            <person name="Roe K."/>
            <person name="Barbeau K."/>
            <person name="Gaasterland T."/>
            <person name="Ferriera S."/>
            <person name="Johnson J."/>
            <person name="Kravitz S."/>
            <person name="Beeson K."/>
            <person name="Sutton G."/>
            <person name="Rogers Y.-H."/>
            <person name="Friedman R."/>
            <person name="Frazier M."/>
            <person name="Venter J.C."/>
        </authorList>
    </citation>
    <scope>NUCLEOTIDE SEQUENCE [LARGE SCALE GENOMIC DNA]</scope>
    <source>
        <strain evidence="2 3">ATCC 23134</strain>
    </source>
</reference>
<dbReference type="OrthoDB" id="9793216at2"/>
<dbReference type="EMBL" id="AAWS01000013">
    <property type="protein sequence ID" value="EAY29021.1"/>
    <property type="molecule type" value="Genomic_DNA"/>
</dbReference>
<comment type="caution">
    <text evidence="2">The sequence shown here is derived from an EMBL/GenBank/DDBJ whole genome shotgun (WGS) entry which is preliminary data.</text>
</comment>
<gene>
    <name evidence="2" type="ORF">M23134_00175</name>
</gene>
<accession>A1ZL56</accession>
<dbReference type="Gene3D" id="1.20.120.450">
    <property type="entry name" value="dinb family like domain"/>
    <property type="match status" value="1"/>
</dbReference>
<proteinExistence type="predicted"/>
<dbReference type="Proteomes" id="UP000004095">
    <property type="component" value="Unassembled WGS sequence"/>
</dbReference>
<organism evidence="2 3">
    <name type="scientific">Microscilla marina ATCC 23134</name>
    <dbReference type="NCBI Taxonomy" id="313606"/>
    <lineage>
        <taxon>Bacteria</taxon>
        <taxon>Pseudomonadati</taxon>
        <taxon>Bacteroidota</taxon>
        <taxon>Cytophagia</taxon>
        <taxon>Cytophagales</taxon>
        <taxon>Microscillaceae</taxon>
        <taxon>Microscilla</taxon>
    </lineage>
</organism>
<evidence type="ECO:0000313" key="2">
    <source>
        <dbReference type="EMBL" id="EAY29021.1"/>
    </source>
</evidence>
<dbReference type="AlphaFoldDB" id="A1ZL56"/>
<sequence>MIQKPLPQEYSAYYQPFIDLIEGDDLTQILENTHSATHKLIRNLPAEKQNHRYAEDKWTIKEVLLHLLDTERVFAYRALRFARQDKTDLPGFEQNGYVFAVNASERSMESIAQELAAVRRSTILLFQNFNEQMLNSKGTANGFTMSVRAISLIIPGHELHHCNIIRERYL</sequence>
<dbReference type="SUPFAM" id="SSF109854">
    <property type="entry name" value="DinB/YfiT-like putative metalloenzymes"/>
    <property type="match status" value="1"/>
</dbReference>